<organism evidence="3 4">
    <name type="scientific">Purpureocillium lilacinum</name>
    <name type="common">Paecilomyces lilacinus</name>
    <dbReference type="NCBI Taxonomy" id="33203"/>
    <lineage>
        <taxon>Eukaryota</taxon>
        <taxon>Fungi</taxon>
        <taxon>Dikarya</taxon>
        <taxon>Ascomycota</taxon>
        <taxon>Pezizomycotina</taxon>
        <taxon>Sordariomycetes</taxon>
        <taxon>Hypocreomycetidae</taxon>
        <taxon>Hypocreales</taxon>
        <taxon>Ophiocordycipitaceae</taxon>
        <taxon>Purpureocillium</taxon>
    </lineage>
</organism>
<dbReference type="SUPFAM" id="SSF57850">
    <property type="entry name" value="RING/U-box"/>
    <property type="match status" value="1"/>
</dbReference>
<evidence type="ECO:0000313" key="4">
    <source>
        <dbReference type="Proteomes" id="UP000245956"/>
    </source>
</evidence>
<keyword evidence="1" id="KW-0862">Zinc</keyword>
<keyword evidence="1" id="KW-0479">Metal-binding</keyword>
<dbReference type="GO" id="GO:0008270">
    <property type="term" value="F:zinc ion binding"/>
    <property type="evidence" value="ECO:0007669"/>
    <property type="project" value="UniProtKB-KW"/>
</dbReference>
<dbReference type="InterPro" id="IPR001841">
    <property type="entry name" value="Znf_RING"/>
</dbReference>
<accession>A0A2U3DT48</accession>
<dbReference type="InterPro" id="IPR013083">
    <property type="entry name" value="Znf_RING/FYVE/PHD"/>
</dbReference>
<protein>
    <recommendedName>
        <fullName evidence="2">RING-type domain-containing protein</fullName>
    </recommendedName>
</protein>
<dbReference type="PROSITE" id="PS50089">
    <property type="entry name" value="ZF_RING_2"/>
    <property type="match status" value="1"/>
</dbReference>
<dbReference type="AlphaFoldDB" id="A0A2U3DT48"/>
<dbReference type="Proteomes" id="UP000245956">
    <property type="component" value="Unassembled WGS sequence"/>
</dbReference>
<comment type="caution">
    <text evidence="3">The sequence shown here is derived from an EMBL/GenBank/DDBJ whole genome shotgun (WGS) entry which is preliminary data.</text>
</comment>
<evidence type="ECO:0000259" key="2">
    <source>
        <dbReference type="PROSITE" id="PS50089"/>
    </source>
</evidence>
<sequence length="265" mass="30373">MRALRHIQRQQSPSKLVAVFAIISLSLAPAIGVTLDFDIQHRYFRRPAQMMDATILIRADIARHILESDENIRPLEALWHMARAVRDWSRAPEESRQGYGRPSFGEAQWKQLASLLPKGLALYDTPPEEADTDTCECCTRKLDKGYTVSLPCGHWFRGECIARHLMEREQCPVEKCFWQGMSKKRTLPSKVVRKSPRDQIACTKSYPRHVKAADHLASAMDGPLVSMSRDSHVHSVSWEREACRDYTQARNRFNSVRFASAAMEY</sequence>
<proteinExistence type="predicted"/>
<evidence type="ECO:0000313" key="3">
    <source>
        <dbReference type="EMBL" id="PWI65425.1"/>
    </source>
</evidence>
<dbReference type="EMBL" id="LCWV01000033">
    <property type="protein sequence ID" value="PWI65425.1"/>
    <property type="molecule type" value="Genomic_DNA"/>
</dbReference>
<keyword evidence="1" id="KW-0863">Zinc-finger</keyword>
<dbReference type="Gene3D" id="3.30.40.10">
    <property type="entry name" value="Zinc/RING finger domain, C3HC4 (zinc finger)"/>
    <property type="match status" value="1"/>
</dbReference>
<name>A0A2U3DT48_PURLI</name>
<gene>
    <name evidence="3" type="ORF">PCL_07026</name>
</gene>
<feature type="domain" description="RING-type" evidence="2">
    <location>
        <begin position="135"/>
        <end position="175"/>
    </location>
</feature>
<reference evidence="3 4" key="1">
    <citation type="journal article" date="2016" name="Front. Microbiol.">
        <title>Genome and transcriptome sequences reveal the specific parasitism of the nematophagous Purpureocillium lilacinum 36-1.</title>
        <authorList>
            <person name="Xie J."/>
            <person name="Li S."/>
            <person name="Mo C."/>
            <person name="Xiao X."/>
            <person name="Peng D."/>
            <person name="Wang G."/>
            <person name="Xiao Y."/>
        </authorList>
    </citation>
    <scope>NUCLEOTIDE SEQUENCE [LARGE SCALE GENOMIC DNA]</scope>
    <source>
        <strain evidence="3 4">36-1</strain>
    </source>
</reference>
<evidence type="ECO:0000256" key="1">
    <source>
        <dbReference type="PROSITE-ProRule" id="PRU00175"/>
    </source>
</evidence>